<organism evidence="1 2">
    <name type="scientific">Nannochloropsis gaditana</name>
    <dbReference type="NCBI Taxonomy" id="72520"/>
    <lineage>
        <taxon>Eukaryota</taxon>
        <taxon>Sar</taxon>
        <taxon>Stramenopiles</taxon>
        <taxon>Ochrophyta</taxon>
        <taxon>Eustigmatophyceae</taxon>
        <taxon>Eustigmatales</taxon>
        <taxon>Monodopsidaceae</taxon>
        <taxon>Nannochloropsis</taxon>
    </lineage>
</organism>
<sequence>MHDFKRLAPPPLIFSAWLLLSRRDSQASAFPFRCPQERKRGEDTMSSLSLLGKRAILLARRPVPSGCRSFTRSAVRAGGGAGHNPGPPMQPFKRTAMPEGPLYEEHELIWDDRVAAEMCIDFDASFVPTREVRIGKKRGGGCLCHGHAGRRGGRERGQVTLET</sequence>
<dbReference type="EMBL" id="AZIL01001253">
    <property type="protein sequence ID" value="EWM24438.1"/>
    <property type="molecule type" value="Genomic_DNA"/>
</dbReference>
<name>W7TLT2_9STRA</name>
<reference evidence="1 2" key="1">
    <citation type="journal article" date="2014" name="Mol. Plant">
        <title>Chromosome Scale Genome Assembly and Transcriptome Profiling of Nannochloropsis gaditana in Nitrogen Depletion.</title>
        <authorList>
            <person name="Corteggiani Carpinelli E."/>
            <person name="Telatin A."/>
            <person name="Vitulo N."/>
            <person name="Forcato C."/>
            <person name="D'Angelo M."/>
            <person name="Schiavon R."/>
            <person name="Vezzi A."/>
            <person name="Giacometti G.M."/>
            <person name="Morosinotto T."/>
            <person name="Valle G."/>
        </authorList>
    </citation>
    <scope>NUCLEOTIDE SEQUENCE [LARGE SCALE GENOMIC DNA]</scope>
    <source>
        <strain evidence="1 2">B-31</strain>
    </source>
</reference>
<dbReference type="Proteomes" id="UP000019335">
    <property type="component" value="Chromosome 14"/>
</dbReference>
<evidence type="ECO:0000313" key="2">
    <source>
        <dbReference type="Proteomes" id="UP000019335"/>
    </source>
</evidence>
<gene>
    <name evidence="1" type="ORF">Naga_101643g1</name>
</gene>
<comment type="caution">
    <text evidence="1">The sequence shown here is derived from an EMBL/GenBank/DDBJ whole genome shotgun (WGS) entry which is preliminary data.</text>
</comment>
<proteinExistence type="predicted"/>
<dbReference type="OrthoDB" id="75067at2759"/>
<evidence type="ECO:0000313" key="1">
    <source>
        <dbReference type="EMBL" id="EWM24438.1"/>
    </source>
</evidence>
<keyword evidence="2" id="KW-1185">Reference proteome</keyword>
<accession>W7TLT2</accession>
<protein>
    <submittedName>
        <fullName evidence="1">Uncharacterized protein</fullName>
    </submittedName>
</protein>
<dbReference type="AlphaFoldDB" id="W7TLT2"/>